<feature type="region of interest" description="Disordered" evidence="24">
    <location>
        <begin position="439"/>
        <end position="513"/>
    </location>
</feature>
<dbReference type="Gene3D" id="1.10.510.10">
    <property type="entry name" value="Transferase(Phosphotransferase) domain 1"/>
    <property type="match status" value="2"/>
</dbReference>
<evidence type="ECO:0000256" key="13">
    <source>
        <dbReference type="ARBA" id="ARBA00022892"/>
    </source>
</evidence>
<feature type="compositionally biased region" description="Basic and acidic residues" evidence="24">
    <location>
        <begin position="27"/>
        <end position="38"/>
    </location>
</feature>
<keyword evidence="9" id="KW-0418">Kinase</keyword>
<keyword evidence="10" id="KW-0519">Myristate</keyword>
<dbReference type="SUPFAM" id="SSF56112">
    <property type="entry name" value="Protein kinase-like (PK-like)"/>
    <property type="match status" value="2"/>
</dbReference>
<evidence type="ECO:0000313" key="27">
    <source>
        <dbReference type="EMBL" id="KAG8470919.1"/>
    </source>
</evidence>
<evidence type="ECO:0000256" key="2">
    <source>
        <dbReference type="ARBA" id="ARBA00004555"/>
    </source>
</evidence>
<feature type="domain" description="Protein kinase" evidence="26">
    <location>
        <begin position="1146"/>
        <end position="1479"/>
    </location>
</feature>
<comment type="similarity">
    <text evidence="5">Belongs to the small GTPase superfamily. Arf family.</text>
</comment>
<keyword evidence="12 23" id="KW-0067">ATP-binding</keyword>
<evidence type="ECO:0000256" key="10">
    <source>
        <dbReference type="ARBA" id="ARBA00022707"/>
    </source>
</evidence>
<keyword evidence="28" id="KW-1185">Reference proteome</keyword>
<dbReference type="InterPro" id="IPR006689">
    <property type="entry name" value="Small_GTPase_ARF/SAR"/>
</dbReference>
<dbReference type="SMART" id="SM00326">
    <property type="entry name" value="SH3"/>
    <property type="match status" value="1"/>
</dbReference>
<name>A0A8J6CFP7_DIALT</name>
<evidence type="ECO:0000256" key="17">
    <source>
        <dbReference type="ARBA" id="ARBA00023288"/>
    </source>
</evidence>
<evidence type="ECO:0000256" key="11">
    <source>
        <dbReference type="ARBA" id="ARBA00022741"/>
    </source>
</evidence>
<feature type="compositionally biased region" description="Low complexity" evidence="24">
    <location>
        <begin position="320"/>
        <end position="340"/>
    </location>
</feature>
<comment type="caution">
    <text evidence="27">The sequence shown here is derived from an EMBL/GenBank/DDBJ whole genome shotgun (WGS) entry which is preliminary data.</text>
</comment>
<evidence type="ECO:0000256" key="14">
    <source>
        <dbReference type="ARBA" id="ARBA00022927"/>
    </source>
</evidence>
<gene>
    <name evidence="27" type="ORF">KFE25_009340</name>
</gene>
<feature type="compositionally biased region" description="Polar residues" evidence="24">
    <location>
        <begin position="214"/>
        <end position="226"/>
    </location>
</feature>
<evidence type="ECO:0000256" key="19">
    <source>
        <dbReference type="ARBA" id="ARBA00048329"/>
    </source>
</evidence>
<dbReference type="SMART" id="SM00178">
    <property type="entry name" value="SAR"/>
    <property type="match status" value="1"/>
</dbReference>
<evidence type="ECO:0000256" key="1">
    <source>
        <dbReference type="ARBA" id="ARBA00001946"/>
    </source>
</evidence>
<reference evidence="27" key="1">
    <citation type="submission" date="2021-05" db="EMBL/GenBank/DDBJ databases">
        <title>The genome of the haptophyte Pavlova lutheri (Diacronema luteri, Pavlovales) - a model for lipid biosynthesis in eukaryotic algae.</title>
        <authorList>
            <person name="Hulatt C.J."/>
            <person name="Posewitz M.C."/>
        </authorList>
    </citation>
    <scope>NUCLEOTIDE SEQUENCE</scope>
    <source>
        <strain evidence="27">NIVA-4/92</strain>
    </source>
</reference>
<evidence type="ECO:0000256" key="5">
    <source>
        <dbReference type="ARBA" id="ARBA00010290"/>
    </source>
</evidence>
<dbReference type="PANTHER" id="PTHR44329:SF298">
    <property type="entry name" value="MIXED LINEAGE KINASE DOMAIN-LIKE PROTEIN"/>
    <property type="match status" value="1"/>
</dbReference>
<feature type="binding site" evidence="20">
    <location>
        <begin position="1717"/>
        <end position="1720"/>
    </location>
    <ligand>
        <name>GTP</name>
        <dbReference type="ChEBI" id="CHEBI:37565"/>
    </ligand>
</feature>
<keyword evidence="16 20" id="KW-0342">GTP-binding</keyword>
<dbReference type="Pfam" id="PF07714">
    <property type="entry name" value="PK_Tyr_Ser-Thr"/>
    <property type="match status" value="1"/>
</dbReference>
<dbReference type="GO" id="GO:0046872">
    <property type="term" value="F:metal ion binding"/>
    <property type="evidence" value="ECO:0007669"/>
    <property type="project" value="UniProtKB-KW"/>
</dbReference>
<evidence type="ECO:0000256" key="4">
    <source>
        <dbReference type="ARBA" id="ARBA00008171"/>
    </source>
</evidence>
<dbReference type="PROSITE" id="PS51417">
    <property type="entry name" value="ARF"/>
    <property type="match status" value="1"/>
</dbReference>
<feature type="compositionally biased region" description="Low complexity" evidence="24">
    <location>
        <begin position="380"/>
        <end position="396"/>
    </location>
</feature>
<feature type="compositionally biased region" description="Pro residues" evidence="24">
    <location>
        <begin position="446"/>
        <end position="468"/>
    </location>
</feature>
<evidence type="ECO:0000256" key="22">
    <source>
        <dbReference type="PROSITE-ProRule" id="PRU00192"/>
    </source>
</evidence>
<comment type="similarity">
    <text evidence="3">Belongs to the protein kinase superfamily. STE Ser/Thr protein kinase family. MAP kinase kinase kinase subfamily.</text>
</comment>
<evidence type="ECO:0000256" key="21">
    <source>
        <dbReference type="PIRSR" id="PIRSR606689-2"/>
    </source>
</evidence>
<feature type="domain" description="Protein kinase" evidence="26">
    <location>
        <begin position="675"/>
        <end position="932"/>
    </location>
</feature>
<keyword evidence="7 22" id="KW-0728">SH3 domain</keyword>
<feature type="compositionally biased region" description="Low complexity" evidence="24">
    <location>
        <begin position="264"/>
        <end position="281"/>
    </location>
</feature>
<dbReference type="PROSITE" id="PS50011">
    <property type="entry name" value="PROTEIN_KINASE_DOM"/>
    <property type="match status" value="2"/>
</dbReference>
<dbReference type="InterPro" id="IPR011009">
    <property type="entry name" value="Kinase-like_dom_sf"/>
</dbReference>
<dbReference type="PRINTS" id="PR00328">
    <property type="entry name" value="SAR1GTPBP"/>
</dbReference>
<dbReference type="GO" id="GO:0004709">
    <property type="term" value="F:MAP kinase kinase kinase activity"/>
    <property type="evidence" value="ECO:0007669"/>
    <property type="project" value="UniProtKB-EC"/>
</dbReference>
<evidence type="ECO:0000256" key="15">
    <source>
        <dbReference type="ARBA" id="ARBA00023034"/>
    </source>
</evidence>
<dbReference type="PROSITE" id="PS00108">
    <property type="entry name" value="PROTEIN_KINASE_ST"/>
    <property type="match status" value="1"/>
</dbReference>
<dbReference type="InterPro" id="IPR017441">
    <property type="entry name" value="Protein_kinase_ATP_BS"/>
</dbReference>
<feature type="binding site" evidence="21">
    <location>
        <position position="1618"/>
    </location>
    <ligand>
        <name>Mg(2+)</name>
        <dbReference type="ChEBI" id="CHEBI:18420"/>
    </ligand>
</feature>
<feature type="compositionally biased region" description="Low complexity" evidence="24">
    <location>
        <begin position="361"/>
        <end position="372"/>
    </location>
</feature>
<dbReference type="Pfam" id="PF14604">
    <property type="entry name" value="SH3_9"/>
    <property type="match status" value="1"/>
</dbReference>
<evidence type="ECO:0000256" key="7">
    <source>
        <dbReference type="ARBA" id="ARBA00022443"/>
    </source>
</evidence>
<feature type="compositionally biased region" description="Low complexity" evidence="24">
    <location>
        <begin position="168"/>
        <end position="185"/>
    </location>
</feature>
<evidence type="ECO:0000256" key="6">
    <source>
        <dbReference type="ARBA" id="ARBA00012406"/>
    </source>
</evidence>
<dbReference type="SMART" id="SM00177">
    <property type="entry name" value="ARF"/>
    <property type="match status" value="1"/>
</dbReference>
<feature type="binding site" evidence="20">
    <location>
        <position position="1657"/>
    </location>
    <ligand>
        <name>GTP</name>
        <dbReference type="ChEBI" id="CHEBI:37565"/>
    </ligand>
</feature>
<dbReference type="GO" id="GO:0016192">
    <property type="term" value="P:vesicle-mediated transport"/>
    <property type="evidence" value="ECO:0007669"/>
    <property type="project" value="UniProtKB-KW"/>
</dbReference>
<keyword evidence="21" id="KW-0460">Magnesium</keyword>
<evidence type="ECO:0000256" key="16">
    <source>
        <dbReference type="ARBA" id="ARBA00023134"/>
    </source>
</evidence>
<accession>A0A8J6CFP7</accession>
<dbReference type="FunFam" id="3.40.50.300:FF:003500">
    <property type="entry name" value="ADP-ribosylation factor 1"/>
    <property type="match status" value="1"/>
</dbReference>
<sequence length="1778" mass="186081">MLVEARTGLKPSAIPRRSTNTVPVPRDAAEPRRAENRRPASAPRGGASSECKGARAGAPSSALKPSLPARPPATMVLHAADGEQSRARRSSESVSSSVSAGPRGRRAPSRSPVRSRQAGASPGARAASRKLGATRSMPVSPKLGPNPGPSVGATHSRHASAGGTADISAAAVRRSAFAARPASARDSARGRAHVGALAAGAPTSGSAVFHRPRQSSLGSARCSSVGLSPRGGGHAWAHGRVGGDGDRYETSSMTDAHVPRSTALGLRSSTLGPRRLSSPSPRSSPPMAACRAAWEDEFALSAVSSPRLRDSPTAPRYALNAALGRRNRRSSASIGAASGADDGDDDDMRPIGRAPSITTVSSADGSARAGSRPPHDSERAGAPTSAAAASERAAGEGVDSLFGADALLRRLGETAGSFGLDLSLFGLTSARAPSAPLVSQPAAAGVPPPPAASASAPPPPAAQPPPLRLPVREITAQAAPTTAEVNGRDSASDSDDGFYSPVSRVPVAPANPNLARVPGGLRLGGGDRAAVTLPPPISVLAGELASHALAASADAPTPPPPAPMLPGFKLDMAKVAAGRIAITADKPDEAVPYTPLGKVVERLERERAEAARASSHSGPPAPPAPPAPLSRAQSLRLDLGAVVASHARAETGKRPSPLFSAPHERPNWVVDFSELRLGRRIGSGAFGEVYEAEWRRDRIAVKQSIFQSLDQKHVQLLKDEMEIMSNLRHKHIVHFLGACVEVDQMAILFEHCRCSLLSLLHDERFALDAQIAVQLSKQVALGMFYLHQCKPPVLHLDLKAANVLIDRHGVAKVCDFGLSHIKREAAIVTSRIGSAQWTAPEVLKGEPHDESADIYSFGFFLLEVATRELPYRGLDSYQVVMGVITRLLPRPTPPVSDLAPAQLVSLMERCWAEGKDERPRFDAILDTLDELVAQVGAPEEDGVLRAMPPPSERDGGGAALRPLPPLPLPPSRGADNVDAASSRAADGARASAAGAAGGDRARAGATRFGASLDARDDSFVIAHFDYAAKRPDELSFQRDARIGVLGPAPTKGWWRGRLNGRSGLFPENYVTFEGGWASSSGRDRSARLSEYAERSGGRALAGGAATAVARSATDGAAAPGGRAAEAFVQIERGPLESFLELPEPYMPSRPHSASGSGGGAAHTVRARDLLSHALVQVKLVPTGASGRVGAADARARALAEAKLLHMLAPGDAEGGLPAPPSWFQQLRYVVETPDSSTVALVLELLSGGDLFDRIEASGPLDEKDARRVTLQLLRALEQLHNRQIVHGNLVPTSVLFASAADGAPIRLTDLSEARQMRRVGQGREVEKLRGLCGTPDYAAPEVLSWLRADADDDDAGANGARRASRGPQPYGTAVDMWSLGVLVYIMLSGFPPFFGDDETELLARIASAEYSFPSSLAHDDVPGGAADSAARGAPSADVPSLPTMWPRVSPLAKDFISALLVADPAERMSVHAALAHSWICASYDERAVQLSVGQLRTRADNTWEGLKGAAATVRSSTPPRAARGRPVSASARAPANVPPARAAAAAANTARPASAASAAGAAGRHKPPAIPGGRGRMGWSLKQGPGLTNQFSRWLVSRVLGGKQLRLLVLGLDSAGKSSFCSRLKHGKPRPTMPTIGVHSESVEFGGTTFSVFDLSGQQKVRPLWAQQYADSSTPTHGVVFVLDSTDRARLPIVRDELNRLARATQLAGAAFVVFANKQDLPGALTVEQISRELGLEQMLARLEHHVQAGSVLTGEGVLESLEWLVAHAEATSARVRR</sequence>
<dbReference type="CDD" id="cd13999">
    <property type="entry name" value="STKc_MAP3K-like"/>
    <property type="match status" value="1"/>
</dbReference>
<evidence type="ECO:0000259" key="25">
    <source>
        <dbReference type="PROSITE" id="PS50002"/>
    </source>
</evidence>
<evidence type="ECO:0000313" key="28">
    <source>
        <dbReference type="Proteomes" id="UP000751190"/>
    </source>
</evidence>
<evidence type="ECO:0000256" key="3">
    <source>
        <dbReference type="ARBA" id="ARBA00006529"/>
    </source>
</evidence>
<comment type="cofactor">
    <cofactor evidence="1">
        <name>Mg(2+)</name>
        <dbReference type="ChEBI" id="CHEBI:18420"/>
    </cofactor>
</comment>
<feature type="binding site" evidence="23">
    <location>
        <position position="702"/>
    </location>
    <ligand>
        <name>ATP</name>
        <dbReference type="ChEBI" id="CHEBI:30616"/>
    </ligand>
</feature>
<dbReference type="CDD" id="cd00878">
    <property type="entry name" value="Arf_Arl"/>
    <property type="match status" value="1"/>
</dbReference>
<dbReference type="GO" id="GO:0003924">
    <property type="term" value="F:GTPase activity"/>
    <property type="evidence" value="ECO:0007669"/>
    <property type="project" value="InterPro"/>
</dbReference>
<dbReference type="PROSITE" id="PS50002">
    <property type="entry name" value="SH3"/>
    <property type="match status" value="1"/>
</dbReference>
<dbReference type="InterPro" id="IPR001452">
    <property type="entry name" value="SH3_domain"/>
</dbReference>
<protein>
    <recommendedName>
        <fullName evidence="6">mitogen-activated protein kinase kinase kinase</fullName>
        <ecNumber evidence="6">2.7.11.25</ecNumber>
    </recommendedName>
</protein>
<dbReference type="EMBL" id="JAGTXO010000001">
    <property type="protein sequence ID" value="KAG8470919.1"/>
    <property type="molecule type" value="Genomic_DNA"/>
</dbReference>
<dbReference type="PROSITE" id="PS00107">
    <property type="entry name" value="PROTEIN_KINASE_ATP"/>
    <property type="match status" value="1"/>
</dbReference>
<feature type="compositionally biased region" description="Low complexity" evidence="24">
    <location>
        <begin position="109"/>
        <end position="126"/>
    </location>
</feature>
<dbReference type="EC" id="2.7.11.25" evidence="6"/>
<dbReference type="GO" id="GO:0005524">
    <property type="term" value="F:ATP binding"/>
    <property type="evidence" value="ECO:0007669"/>
    <property type="project" value="UniProtKB-UniRule"/>
</dbReference>
<dbReference type="SUPFAM" id="SSF52540">
    <property type="entry name" value="P-loop containing nucleoside triphosphate hydrolases"/>
    <property type="match status" value="1"/>
</dbReference>
<organism evidence="27 28">
    <name type="scientific">Diacronema lutheri</name>
    <name type="common">Unicellular marine alga</name>
    <name type="synonym">Monochrysis lutheri</name>
    <dbReference type="NCBI Taxonomy" id="2081491"/>
    <lineage>
        <taxon>Eukaryota</taxon>
        <taxon>Haptista</taxon>
        <taxon>Haptophyta</taxon>
        <taxon>Pavlovophyceae</taxon>
        <taxon>Pavlovales</taxon>
        <taxon>Pavlovaceae</taxon>
        <taxon>Diacronema</taxon>
    </lineage>
</organism>
<keyword evidence="9" id="KW-0723">Serine/threonine-protein kinase</keyword>
<dbReference type="InterPro" id="IPR008271">
    <property type="entry name" value="Ser/Thr_kinase_AS"/>
</dbReference>
<keyword evidence="8" id="KW-0813">Transport</keyword>
<evidence type="ECO:0000256" key="20">
    <source>
        <dbReference type="PIRSR" id="PIRSR606689-1"/>
    </source>
</evidence>
<evidence type="ECO:0000256" key="9">
    <source>
        <dbReference type="ARBA" id="ARBA00022527"/>
    </source>
</evidence>
<feature type="region of interest" description="Disordered" evidence="24">
    <location>
        <begin position="1"/>
        <end position="289"/>
    </location>
</feature>
<feature type="region of interest" description="Disordered" evidence="24">
    <location>
        <begin position="1509"/>
        <end position="1576"/>
    </location>
</feature>
<dbReference type="Proteomes" id="UP000751190">
    <property type="component" value="Unassembled WGS sequence"/>
</dbReference>
<feature type="region of interest" description="Disordered" evidence="24">
    <location>
        <begin position="320"/>
        <end position="396"/>
    </location>
</feature>
<comment type="catalytic activity">
    <reaction evidence="18">
        <text>L-threonyl-[protein] + ATP = O-phospho-L-threonyl-[protein] + ADP + H(+)</text>
        <dbReference type="Rhea" id="RHEA:46608"/>
        <dbReference type="Rhea" id="RHEA-COMP:11060"/>
        <dbReference type="Rhea" id="RHEA-COMP:11605"/>
        <dbReference type="ChEBI" id="CHEBI:15378"/>
        <dbReference type="ChEBI" id="CHEBI:30013"/>
        <dbReference type="ChEBI" id="CHEBI:30616"/>
        <dbReference type="ChEBI" id="CHEBI:61977"/>
        <dbReference type="ChEBI" id="CHEBI:456216"/>
        <dbReference type="EC" id="2.7.11.25"/>
    </reaction>
</comment>
<comment type="similarity">
    <text evidence="4">Belongs to the protein kinase superfamily. TKL Ser/Thr protein kinase family. ROCO subfamily.</text>
</comment>
<feature type="compositionally biased region" description="Low complexity" evidence="24">
    <location>
        <begin position="1518"/>
        <end position="1562"/>
    </location>
</feature>
<feature type="compositionally biased region" description="Pro residues" evidence="24">
    <location>
        <begin position="619"/>
        <end position="628"/>
    </location>
</feature>
<dbReference type="InterPro" id="IPR000719">
    <property type="entry name" value="Prot_kinase_dom"/>
</dbReference>
<evidence type="ECO:0000259" key="26">
    <source>
        <dbReference type="PROSITE" id="PS50011"/>
    </source>
</evidence>
<dbReference type="GO" id="GO:0005794">
    <property type="term" value="C:Golgi apparatus"/>
    <property type="evidence" value="ECO:0007669"/>
    <property type="project" value="UniProtKB-SubCell"/>
</dbReference>
<evidence type="ECO:0000256" key="8">
    <source>
        <dbReference type="ARBA" id="ARBA00022448"/>
    </source>
</evidence>
<keyword evidence="9" id="KW-0808">Transferase</keyword>
<feature type="region of interest" description="Disordered" evidence="24">
    <location>
        <begin position="939"/>
        <end position="985"/>
    </location>
</feature>
<evidence type="ECO:0000256" key="23">
    <source>
        <dbReference type="PROSITE-ProRule" id="PRU10141"/>
    </source>
</evidence>
<dbReference type="OrthoDB" id="10261027at2759"/>
<comment type="catalytic activity">
    <reaction evidence="19">
        <text>L-seryl-[protein] + ATP = O-phospho-L-seryl-[protein] + ADP + H(+)</text>
        <dbReference type="Rhea" id="RHEA:17989"/>
        <dbReference type="Rhea" id="RHEA-COMP:9863"/>
        <dbReference type="Rhea" id="RHEA-COMP:11604"/>
        <dbReference type="ChEBI" id="CHEBI:15378"/>
        <dbReference type="ChEBI" id="CHEBI:29999"/>
        <dbReference type="ChEBI" id="CHEBI:30616"/>
        <dbReference type="ChEBI" id="CHEBI:83421"/>
        <dbReference type="ChEBI" id="CHEBI:456216"/>
        <dbReference type="EC" id="2.7.11.25"/>
    </reaction>
</comment>
<evidence type="ECO:0000256" key="18">
    <source>
        <dbReference type="ARBA" id="ARBA00047559"/>
    </source>
</evidence>
<feature type="binding site" evidence="21">
    <location>
        <position position="1635"/>
    </location>
    <ligand>
        <name>Mg(2+)</name>
        <dbReference type="ChEBI" id="CHEBI:18420"/>
    </ligand>
</feature>
<proteinExistence type="inferred from homology"/>
<dbReference type="InterPro" id="IPR001245">
    <property type="entry name" value="Ser-Thr/Tyr_kinase_cat_dom"/>
</dbReference>
<keyword evidence="11 20" id="KW-0547">Nucleotide-binding</keyword>
<feature type="region of interest" description="Disordered" evidence="24">
    <location>
        <begin position="607"/>
        <end position="630"/>
    </location>
</feature>
<feature type="compositionally biased region" description="Basic and acidic residues" evidence="24">
    <location>
        <begin position="80"/>
        <end position="91"/>
    </location>
</feature>
<dbReference type="SMART" id="SM00175">
    <property type="entry name" value="RAB"/>
    <property type="match status" value="1"/>
</dbReference>
<dbReference type="SUPFAM" id="SSF50044">
    <property type="entry name" value="SH3-domain"/>
    <property type="match status" value="1"/>
</dbReference>
<feature type="domain" description="SH3" evidence="25">
    <location>
        <begin position="1015"/>
        <end position="1075"/>
    </location>
</feature>
<keyword evidence="14" id="KW-0653">Protein transport</keyword>
<feature type="binding site" evidence="20">
    <location>
        <begin position="1611"/>
        <end position="1618"/>
    </location>
    <ligand>
        <name>GTP</name>
        <dbReference type="ChEBI" id="CHEBI:37565"/>
    </ligand>
</feature>
<dbReference type="InterPro" id="IPR027417">
    <property type="entry name" value="P-loop_NTPase"/>
</dbReference>
<comment type="subcellular location">
    <subcellularLocation>
        <location evidence="2">Golgi apparatus</location>
    </subcellularLocation>
</comment>
<keyword evidence="21" id="KW-0479">Metal-binding</keyword>
<keyword evidence="17" id="KW-0449">Lipoprotein</keyword>
<keyword evidence="13" id="KW-0931">ER-Golgi transport</keyword>
<dbReference type="Gene3D" id="2.30.30.40">
    <property type="entry name" value="SH3 Domains"/>
    <property type="match status" value="1"/>
</dbReference>
<feature type="compositionally biased region" description="Low complexity" evidence="24">
    <location>
        <begin position="92"/>
        <end position="102"/>
    </location>
</feature>
<dbReference type="GO" id="GO:0015031">
    <property type="term" value="P:protein transport"/>
    <property type="evidence" value="ECO:0007669"/>
    <property type="project" value="UniProtKB-KW"/>
</dbReference>
<dbReference type="Pfam" id="PF00069">
    <property type="entry name" value="Pkinase"/>
    <property type="match status" value="1"/>
</dbReference>
<evidence type="ECO:0000256" key="12">
    <source>
        <dbReference type="ARBA" id="ARBA00022840"/>
    </source>
</evidence>
<keyword evidence="15" id="KW-0333">Golgi apparatus</keyword>
<dbReference type="SMART" id="SM00220">
    <property type="entry name" value="S_TKc"/>
    <property type="match status" value="2"/>
</dbReference>
<dbReference type="Pfam" id="PF00025">
    <property type="entry name" value="Arf"/>
    <property type="match status" value="1"/>
</dbReference>
<dbReference type="Gene3D" id="3.40.50.300">
    <property type="entry name" value="P-loop containing nucleotide triphosphate hydrolases"/>
    <property type="match status" value="1"/>
</dbReference>
<dbReference type="GO" id="GO:0005525">
    <property type="term" value="F:GTP binding"/>
    <property type="evidence" value="ECO:0007669"/>
    <property type="project" value="UniProtKB-KW"/>
</dbReference>
<dbReference type="PANTHER" id="PTHR44329">
    <property type="entry name" value="SERINE/THREONINE-PROTEIN KINASE TNNI3K-RELATED"/>
    <property type="match status" value="1"/>
</dbReference>
<evidence type="ECO:0000256" key="24">
    <source>
        <dbReference type="SAM" id="MobiDB-lite"/>
    </source>
</evidence>
<dbReference type="InterPro" id="IPR036028">
    <property type="entry name" value="SH3-like_dom_sf"/>
</dbReference>
<dbReference type="Gene3D" id="3.30.200.20">
    <property type="entry name" value="Phosphorylase Kinase, domain 1"/>
    <property type="match status" value="1"/>
</dbReference>
<dbReference type="InterPro" id="IPR051681">
    <property type="entry name" value="Ser/Thr_Kinases-Pseudokinases"/>
</dbReference>